<dbReference type="GO" id="GO:0005634">
    <property type="term" value="C:nucleus"/>
    <property type="evidence" value="ECO:0007669"/>
    <property type="project" value="UniProtKB-SubCell"/>
</dbReference>
<keyword evidence="3" id="KW-0238">DNA-binding</keyword>
<keyword evidence="4" id="KW-0804">Transcription</keyword>
<evidence type="ECO:0000256" key="1">
    <source>
        <dbReference type="ARBA" id="ARBA00004123"/>
    </source>
</evidence>
<feature type="domain" description="WRKY" evidence="7">
    <location>
        <begin position="99"/>
        <end position="165"/>
    </location>
</feature>
<dbReference type="Pfam" id="PF03106">
    <property type="entry name" value="WRKY"/>
    <property type="match status" value="1"/>
</dbReference>
<keyword evidence="2" id="KW-0805">Transcription regulation</keyword>
<reference evidence="8 9" key="1">
    <citation type="journal article" date="2020" name="Mol. Plant">
        <title>The Chromosome-Based Rubber Tree Genome Provides New Insights into Spurge Genome Evolution and Rubber Biosynthesis.</title>
        <authorList>
            <person name="Liu J."/>
            <person name="Shi C."/>
            <person name="Shi C.C."/>
            <person name="Li W."/>
            <person name="Zhang Q.J."/>
            <person name="Zhang Y."/>
            <person name="Li K."/>
            <person name="Lu H.F."/>
            <person name="Shi C."/>
            <person name="Zhu S.T."/>
            <person name="Xiao Z.Y."/>
            <person name="Nan H."/>
            <person name="Yue Y."/>
            <person name="Zhu X.G."/>
            <person name="Wu Y."/>
            <person name="Hong X.N."/>
            <person name="Fan G.Y."/>
            <person name="Tong Y."/>
            <person name="Zhang D."/>
            <person name="Mao C.L."/>
            <person name="Liu Y.L."/>
            <person name="Hao S.J."/>
            <person name="Liu W.Q."/>
            <person name="Lv M.Q."/>
            <person name="Zhang H.B."/>
            <person name="Liu Y."/>
            <person name="Hu-Tang G.R."/>
            <person name="Wang J.P."/>
            <person name="Wang J.H."/>
            <person name="Sun Y.H."/>
            <person name="Ni S.B."/>
            <person name="Chen W.B."/>
            <person name="Zhang X.C."/>
            <person name="Jiao Y.N."/>
            <person name="Eichler E.E."/>
            <person name="Li G.H."/>
            <person name="Liu X."/>
            <person name="Gao L.Z."/>
        </authorList>
    </citation>
    <scope>NUCLEOTIDE SEQUENCE [LARGE SCALE GENOMIC DNA]</scope>
    <source>
        <strain evidence="9">cv. GT1</strain>
        <tissue evidence="8">Leaf</tissue>
    </source>
</reference>
<dbReference type="PANTHER" id="PTHR31429:SF38">
    <property type="entry name" value="WRKY TRANSCRIPTION FACTOR 40-RELATED"/>
    <property type="match status" value="1"/>
</dbReference>
<dbReference type="SUPFAM" id="SSF118290">
    <property type="entry name" value="WRKY DNA-binding domain"/>
    <property type="match status" value="1"/>
</dbReference>
<feature type="coiled-coil region" evidence="6">
    <location>
        <begin position="4"/>
        <end position="31"/>
    </location>
</feature>
<organism evidence="8 9">
    <name type="scientific">Hevea brasiliensis</name>
    <name type="common">Para rubber tree</name>
    <name type="synonym">Siphonia brasiliensis</name>
    <dbReference type="NCBI Taxonomy" id="3981"/>
    <lineage>
        <taxon>Eukaryota</taxon>
        <taxon>Viridiplantae</taxon>
        <taxon>Streptophyta</taxon>
        <taxon>Embryophyta</taxon>
        <taxon>Tracheophyta</taxon>
        <taxon>Spermatophyta</taxon>
        <taxon>Magnoliopsida</taxon>
        <taxon>eudicotyledons</taxon>
        <taxon>Gunneridae</taxon>
        <taxon>Pentapetalae</taxon>
        <taxon>rosids</taxon>
        <taxon>fabids</taxon>
        <taxon>Malpighiales</taxon>
        <taxon>Euphorbiaceae</taxon>
        <taxon>Crotonoideae</taxon>
        <taxon>Micrandreae</taxon>
        <taxon>Hevea</taxon>
    </lineage>
</organism>
<dbReference type="InterPro" id="IPR036576">
    <property type="entry name" value="WRKY_dom_sf"/>
</dbReference>
<sequence length="273" mass="30668">MDGHSSCKAKAEALQDELERTRKENDTLRVMLEVMSSKLSDLQAHVQEKKFKVQEIGSYSPLSGASYYYHEVYDPIKKPRIEIPMAKPSQIFVRTDSEDKSLIVKDGYQWRKYGQKVTKDNPSPRAYYRCSMAPGCPVKKKVQRCAEDKSLLVATYEGEHSHDPNGSPGHTMYSPDSSRSCISCPVTSNHFQPGLALDLNLSSPIDDKEKPSQSFMEDHTNKNCNSKVEEYVASLTKDPSFTVALANAVARSYLHQECCEGLLFKCNGNLIIN</sequence>
<comment type="caution">
    <text evidence="8">The sequence shown here is derived from an EMBL/GenBank/DDBJ whole genome shotgun (WGS) entry which is preliminary data.</text>
</comment>
<dbReference type="PROSITE" id="PS50811">
    <property type="entry name" value="WRKY"/>
    <property type="match status" value="1"/>
</dbReference>
<evidence type="ECO:0000256" key="4">
    <source>
        <dbReference type="ARBA" id="ARBA00023163"/>
    </source>
</evidence>
<dbReference type="InterPro" id="IPR003657">
    <property type="entry name" value="WRKY_dom"/>
</dbReference>
<dbReference type="Proteomes" id="UP000467840">
    <property type="component" value="Chromosome 15"/>
</dbReference>
<dbReference type="GO" id="GO:0043565">
    <property type="term" value="F:sequence-specific DNA binding"/>
    <property type="evidence" value="ECO:0007669"/>
    <property type="project" value="InterPro"/>
</dbReference>
<keyword evidence="9" id="KW-1185">Reference proteome</keyword>
<evidence type="ECO:0000259" key="7">
    <source>
        <dbReference type="PROSITE" id="PS50811"/>
    </source>
</evidence>
<evidence type="ECO:0000256" key="6">
    <source>
        <dbReference type="SAM" id="Coils"/>
    </source>
</evidence>
<evidence type="ECO:0000313" key="9">
    <source>
        <dbReference type="Proteomes" id="UP000467840"/>
    </source>
</evidence>
<dbReference type="EMBL" id="JAAGAX010000005">
    <property type="protein sequence ID" value="KAF2313019.1"/>
    <property type="molecule type" value="Genomic_DNA"/>
</dbReference>
<evidence type="ECO:0000256" key="5">
    <source>
        <dbReference type="ARBA" id="ARBA00023242"/>
    </source>
</evidence>
<accession>A0A6A6MLZ6</accession>
<evidence type="ECO:0000256" key="2">
    <source>
        <dbReference type="ARBA" id="ARBA00023015"/>
    </source>
</evidence>
<dbReference type="PANTHER" id="PTHR31429">
    <property type="entry name" value="WRKY TRANSCRIPTION FACTOR 36-RELATED"/>
    <property type="match status" value="1"/>
</dbReference>
<keyword evidence="6" id="KW-0175">Coiled coil</keyword>
<proteinExistence type="predicted"/>
<protein>
    <recommendedName>
        <fullName evidence="7">WRKY domain-containing protein</fullName>
    </recommendedName>
</protein>
<dbReference type="AlphaFoldDB" id="A0A6A6MLZ6"/>
<evidence type="ECO:0000256" key="3">
    <source>
        <dbReference type="ARBA" id="ARBA00023125"/>
    </source>
</evidence>
<name>A0A6A6MLZ6_HEVBR</name>
<gene>
    <name evidence="8" type="ORF">GH714_008782</name>
</gene>
<dbReference type="SMART" id="SM00774">
    <property type="entry name" value="WRKY"/>
    <property type="match status" value="1"/>
</dbReference>
<dbReference type="Gene3D" id="2.20.25.80">
    <property type="entry name" value="WRKY domain"/>
    <property type="match status" value="1"/>
</dbReference>
<dbReference type="GO" id="GO:0003700">
    <property type="term" value="F:DNA-binding transcription factor activity"/>
    <property type="evidence" value="ECO:0007669"/>
    <property type="project" value="InterPro"/>
</dbReference>
<keyword evidence="5" id="KW-0539">Nucleus</keyword>
<evidence type="ECO:0000313" key="8">
    <source>
        <dbReference type="EMBL" id="KAF2313019.1"/>
    </source>
</evidence>
<dbReference type="InterPro" id="IPR044810">
    <property type="entry name" value="WRKY_plant"/>
</dbReference>
<comment type="subcellular location">
    <subcellularLocation>
        <location evidence="1">Nucleus</location>
    </subcellularLocation>
</comment>